<dbReference type="SUPFAM" id="SSF53850">
    <property type="entry name" value="Periplasmic binding protein-like II"/>
    <property type="match status" value="1"/>
</dbReference>
<dbReference type="PANTHER" id="PTHR30346">
    <property type="entry name" value="TRANSCRIPTIONAL DUAL REGULATOR HCAR-RELATED"/>
    <property type="match status" value="1"/>
</dbReference>
<organism evidence="6 7">
    <name type="scientific">Conyzicola nivalis</name>
    <dbReference type="NCBI Taxonomy" id="1477021"/>
    <lineage>
        <taxon>Bacteria</taxon>
        <taxon>Bacillati</taxon>
        <taxon>Actinomycetota</taxon>
        <taxon>Actinomycetes</taxon>
        <taxon>Micrococcales</taxon>
        <taxon>Microbacteriaceae</taxon>
        <taxon>Conyzicola</taxon>
    </lineage>
</organism>
<dbReference type="Gene3D" id="1.10.10.10">
    <property type="entry name" value="Winged helix-like DNA-binding domain superfamily/Winged helix DNA-binding domain"/>
    <property type="match status" value="1"/>
</dbReference>
<sequence>MYSLEQVRGFVAVAEELHFGRAADRLQMTQPPLSRQIQKLERSIGVSLLDRNNRSVSLTPAGLAFLAEARRLLIIADTAPESARRIAEGVAGRLSIGFTAMTAVGVLPHVLAEADSFLPGVDIVLNELVSDAQFEALLAGDLDLALVRLPPHHPEFDSRLVARETLVAAVPADHPLGSTTAPVSAREFEGLDMIMYTSTGASYFADLVASVLVNVRPRSTQRLTQVHSMMSLVGAGRGAAIVPESAGTFHIDGVVLRPIIEWDRPVVELRAVWRRDSSNAAMKGALARFSTLQPLSD</sequence>
<keyword evidence="2" id="KW-0805">Transcription regulation</keyword>
<evidence type="ECO:0000259" key="5">
    <source>
        <dbReference type="PROSITE" id="PS50931"/>
    </source>
</evidence>
<evidence type="ECO:0000256" key="4">
    <source>
        <dbReference type="ARBA" id="ARBA00023163"/>
    </source>
</evidence>
<comment type="caution">
    <text evidence="6">The sequence shown here is derived from an EMBL/GenBank/DDBJ whole genome shotgun (WGS) entry which is preliminary data.</text>
</comment>
<evidence type="ECO:0000313" key="6">
    <source>
        <dbReference type="EMBL" id="GGA98019.1"/>
    </source>
</evidence>
<dbReference type="AlphaFoldDB" id="A0A916SFR6"/>
<dbReference type="SUPFAM" id="SSF46785">
    <property type="entry name" value="Winged helix' DNA-binding domain"/>
    <property type="match status" value="1"/>
</dbReference>
<proteinExistence type="inferred from homology"/>
<evidence type="ECO:0000256" key="1">
    <source>
        <dbReference type="ARBA" id="ARBA00009437"/>
    </source>
</evidence>
<reference evidence="6" key="1">
    <citation type="journal article" date="2014" name="Int. J. Syst. Evol. Microbiol.">
        <title>Complete genome sequence of Corynebacterium casei LMG S-19264T (=DSM 44701T), isolated from a smear-ripened cheese.</title>
        <authorList>
            <consortium name="US DOE Joint Genome Institute (JGI-PGF)"/>
            <person name="Walter F."/>
            <person name="Albersmeier A."/>
            <person name="Kalinowski J."/>
            <person name="Ruckert C."/>
        </authorList>
    </citation>
    <scope>NUCLEOTIDE SEQUENCE</scope>
    <source>
        <strain evidence="6">CGMCC 1.12813</strain>
    </source>
</reference>
<feature type="domain" description="HTH lysR-type" evidence="5">
    <location>
        <begin position="1"/>
        <end position="59"/>
    </location>
</feature>
<dbReference type="PANTHER" id="PTHR30346:SF0">
    <property type="entry name" value="HCA OPERON TRANSCRIPTIONAL ACTIVATOR HCAR"/>
    <property type="match status" value="1"/>
</dbReference>
<evidence type="ECO:0000313" key="7">
    <source>
        <dbReference type="Proteomes" id="UP000606922"/>
    </source>
</evidence>
<evidence type="ECO:0000256" key="3">
    <source>
        <dbReference type="ARBA" id="ARBA00023125"/>
    </source>
</evidence>
<reference evidence="6" key="2">
    <citation type="submission" date="2020-09" db="EMBL/GenBank/DDBJ databases">
        <authorList>
            <person name="Sun Q."/>
            <person name="Zhou Y."/>
        </authorList>
    </citation>
    <scope>NUCLEOTIDE SEQUENCE</scope>
    <source>
        <strain evidence="6">CGMCC 1.12813</strain>
    </source>
</reference>
<dbReference type="GO" id="GO:0003700">
    <property type="term" value="F:DNA-binding transcription factor activity"/>
    <property type="evidence" value="ECO:0007669"/>
    <property type="project" value="InterPro"/>
</dbReference>
<keyword evidence="3" id="KW-0238">DNA-binding</keyword>
<dbReference type="Proteomes" id="UP000606922">
    <property type="component" value="Unassembled WGS sequence"/>
</dbReference>
<dbReference type="EMBL" id="BMGB01000001">
    <property type="protein sequence ID" value="GGA98019.1"/>
    <property type="molecule type" value="Genomic_DNA"/>
</dbReference>
<dbReference type="RefSeq" id="WP_188509624.1">
    <property type="nucleotide sequence ID" value="NZ_BMGB01000001.1"/>
</dbReference>
<keyword evidence="7" id="KW-1185">Reference proteome</keyword>
<dbReference type="InterPro" id="IPR000847">
    <property type="entry name" value="LysR_HTH_N"/>
</dbReference>
<dbReference type="PRINTS" id="PR00039">
    <property type="entry name" value="HTHLYSR"/>
</dbReference>
<dbReference type="GO" id="GO:0032993">
    <property type="term" value="C:protein-DNA complex"/>
    <property type="evidence" value="ECO:0007669"/>
    <property type="project" value="TreeGrafter"/>
</dbReference>
<dbReference type="InterPro" id="IPR036388">
    <property type="entry name" value="WH-like_DNA-bd_sf"/>
</dbReference>
<name>A0A916SFR6_9MICO</name>
<dbReference type="Pfam" id="PF00126">
    <property type="entry name" value="HTH_1"/>
    <property type="match status" value="1"/>
</dbReference>
<comment type="similarity">
    <text evidence="1">Belongs to the LysR transcriptional regulatory family.</text>
</comment>
<dbReference type="Gene3D" id="3.40.190.10">
    <property type="entry name" value="Periplasmic binding protein-like II"/>
    <property type="match status" value="2"/>
</dbReference>
<dbReference type="GO" id="GO:0003677">
    <property type="term" value="F:DNA binding"/>
    <property type="evidence" value="ECO:0007669"/>
    <property type="project" value="UniProtKB-KW"/>
</dbReference>
<dbReference type="InterPro" id="IPR005119">
    <property type="entry name" value="LysR_subst-bd"/>
</dbReference>
<protein>
    <submittedName>
        <fullName evidence="6">LysR family transcriptional regulator</fullName>
    </submittedName>
</protein>
<accession>A0A916SFR6</accession>
<dbReference type="PROSITE" id="PS50931">
    <property type="entry name" value="HTH_LYSR"/>
    <property type="match status" value="1"/>
</dbReference>
<keyword evidence="4" id="KW-0804">Transcription</keyword>
<dbReference type="FunFam" id="1.10.10.10:FF:000001">
    <property type="entry name" value="LysR family transcriptional regulator"/>
    <property type="match status" value="1"/>
</dbReference>
<dbReference type="InterPro" id="IPR036390">
    <property type="entry name" value="WH_DNA-bd_sf"/>
</dbReference>
<dbReference type="Pfam" id="PF03466">
    <property type="entry name" value="LysR_substrate"/>
    <property type="match status" value="1"/>
</dbReference>
<gene>
    <name evidence="6" type="ORF">GCM10010979_10600</name>
</gene>
<evidence type="ECO:0000256" key="2">
    <source>
        <dbReference type="ARBA" id="ARBA00023015"/>
    </source>
</evidence>